<feature type="non-terminal residue" evidence="4">
    <location>
        <position position="1"/>
    </location>
</feature>
<dbReference type="InterPro" id="IPR041677">
    <property type="entry name" value="DNA2/NAM7_AAA_11"/>
</dbReference>
<dbReference type="PANTHER" id="PTHR10887:SF341">
    <property type="entry name" value="NFX1-TYPE ZINC FINGER-CONTAINING PROTEIN 1"/>
    <property type="match status" value="1"/>
</dbReference>
<dbReference type="OrthoDB" id="2428478at2759"/>
<dbReference type="Proteomes" id="UP000684084">
    <property type="component" value="Unassembled WGS sequence"/>
</dbReference>
<feature type="compositionally biased region" description="Acidic residues" evidence="1">
    <location>
        <begin position="94"/>
        <end position="125"/>
    </location>
</feature>
<evidence type="ECO:0000313" key="4">
    <source>
        <dbReference type="EMBL" id="CAB5358198.1"/>
    </source>
</evidence>
<proteinExistence type="predicted"/>
<reference evidence="4" key="1">
    <citation type="submission" date="2020-05" db="EMBL/GenBank/DDBJ databases">
        <authorList>
            <person name="Rincon C."/>
            <person name="Sanders R I."/>
            <person name="Robbins C."/>
            <person name="Chaturvedi A."/>
        </authorList>
    </citation>
    <scope>NUCLEOTIDE SEQUENCE</scope>
    <source>
        <strain evidence="4">CHB12</strain>
    </source>
</reference>
<sequence length="363" mass="41672">KIRAYSRLDESQAKALIFALMREIALIEGPPGTGKTVVGIEIMKVLLAENNRANIGPILTICLLIMLLTSSWSNVTHIDLPSWVLGANIIEEIDEDSETEDLQESSDEEFDDEEIDDEETDDEETDNKGFQDSNKEKNEESQNKFIKVQGRKMYEFEKWLIGEDIKKIEERKDHWLNNEETDSDDDEFINEKLQFHEGCRQELNDIYDEERRQILLNSDVIGMTTSGAAKLQNLIKYIDPKIIICEEAGEVLEAHILSALTPTQHLILIGITISFDLVFVDGNNAITIERTRLLTQRRMRNEIFELITRTIYEDLVDGENTAKFPNICGAQHNVYFIDHNHPEDSFGDSGTQSHVNMHEVKWL</sequence>
<dbReference type="AlphaFoldDB" id="A0A915Z103"/>
<protein>
    <recommendedName>
        <fullName evidence="3">DNA2/NAM7 helicase helicase domain-containing protein</fullName>
    </recommendedName>
</protein>
<dbReference type="GO" id="GO:0004386">
    <property type="term" value="F:helicase activity"/>
    <property type="evidence" value="ECO:0007669"/>
    <property type="project" value="InterPro"/>
</dbReference>
<dbReference type="InterPro" id="IPR045055">
    <property type="entry name" value="DNA2/NAM7-like"/>
</dbReference>
<keyword evidence="2" id="KW-1133">Transmembrane helix</keyword>
<evidence type="ECO:0000313" key="5">
    <source>
        <dbReference type="Proteomes" id="UP000684084"/>
    </source>
</evidence>
<dbReference type="Pfam" id="PF13086">
    <property type="entry name" value="AAA_11"/>
    <property type="match status" value="1"/>
</dbReference>
<dbReference type="PANTHER" id="PTHR10887">
    <property type="entry name" value="DNA2/NAM7 HELICASE FAMILY"/>
    <property type="match status" value="1"/>
</dbReference>
<dbReference type="GO" id="GO:0031048">
    <property type="term" value="P:regulatory ncRNA-mediated heterochromatin formation"/>
    <property type="evidence" value="ECO:0007669"/>
    <property type="project" value="TreeGrafter"/>
</dbReference>
<evidence type="ECO:0000256" key="2">
    <source>
        <dbReference type="SAM" id="Phobius"/>
    </source>
</evidence>
<comment type="caution">
    <text evidence="4">The sequence shown here is derived from an EMBL/GenBank/DDBJ whole genome shotgun (WGS) entry which is preliminary data.</text>
</comment>
<keyword evidence="2" id="KW-0472">Membrane</keyword>
<dbReference type="GO" id="GO:0031380">
    <property type="term" value="C:nuclear RNA-directed RNA polymerase complex"/>
    <property type="evidence" value="ECO:0007669"/>
    <property type="project" value="TreeGrafter"/>
</dbReference>
<feature type="domain" description="DNA2/NAM7 helicase helicase" evidence="3">
    <location>
        <begin position="8"/>
        <end position="270"/>
    </location>
</feature>
<feature type="region of interest" description="Disordered" evidence="1">
    <location>
        <begin position="94"/>
        <end position="144"/>
    </location>
</feature>
<feature type="compositionally biased region" description="Basic and acidic residues" evidence="1">
    <location>
        <begin position="126"/>
        <end position="142"/>
    </location>
</feature>
<accession>A0A915Z103</accession>
<evidence type="ECO:0000259" key="3">
    <source>
        <dbReference type="Pfam" id="PF13086"/>
    </source>
</evidence>
<gene>
    <name evidence="4" type="ORF">CHRIB12_LOCUS7168</name>
</gene>
<keyword evidence="2" id="KW-0812">Transmembrane</keyword>
<feature type="transmembrane region" description="Helical" evidence="2">
    <location>
        <begin position="53"/>
        <end position="72"/>
    </location>
</feature>
<organism evidence="4 5">
    <name type="scientific">Rhizophagus irregularis</name>
    <dbReference type="NCBI Taxonomy" id="588596"/>
    <lineage>
        <taxon>Eukaryota</taxon>
        <taxon>Fungi</taxon>
        <taxon>Fungi incertae sedis</taxon>
        <taxon>Mucoromycota</taxon>
        <taxon>Glomeromycotina</taxon>
        <taxon>Glomeromycetes</taxon>
        <taxon>Glomerales</taxon>
        <taxon>Glomeraceae</taxon>
        <taxon>Rhizophagus</taxon>
    </lineage>
</organism>
<dbReference type="EMBL" id="CAGKOT010000012">
    <property type="protein sequence ID" value="CAB5358198.1"/>
    <property type="molecule type" value="Genomic_DNA"/>
</dbReference>
<name>A0A915Z103_9GLOM</name>
<evidence type="ECO:0000256" key="1">
    <source>
        <dbReference type="SAM" id="MobiDB-lite"/>
    </source>
</evidence>